<keyword evidence="1" id="KW-0812">Transmembrane</keyword>
<comment type="caution">
    <text evidence="3">The sequence shown here is derived from an EMBL/GenBank/DDBJ whole genome shotgun (WGS) entry which is preliminary data.</text>
</comment>
<evidence type="ECO:0000259" key="2">
    <source>
        <dbReference type="Pfam" id="PF01578"/>
    </source>
</evidence>
<feature type="transmembrane region" description="Helical" evidence="1">
    <location>
        <begin position="68"/>
        <end position="87"/>
    </location>
</feature>
<evidence type="ECO:0000313" key="3">
    <source>
        <dbReference type="EMBL" id="HGY94698.1"/>
    </source>
</evidence>
<protein>
    <submittedName>
        <fullName evidence="3">Cytochrome C biogenesis protein</fullName>
    </submittedName>
</protein>
<dbReference type="InterPro" id="IPR002541">
    <property type="entry name" value="Cyt_c_assembly"/>
</dbReference>
<dbReference type="Pfam" id="PF01578">
    <property type="entry name" value="Cytochrom_C_asm"/>
    <property type="match status" value="1"/>
</dbReference>
<feature type="transmembrane region" description="Helical" evidence="1">
    <location>
        <begin position="213"/>
        <end position="231"/>
    </location>
</feature>
<dbReference type="EMBL" id="DTKL01000055">
    <property type="protein sequence ID" value="HGY94698.1"/>
    <property type="molecule type" value="Genomic_DNA"/>
</dbReference>
<dbReference type="AlphaFoldDB" id="A0A7V4XT37"/>
<dbReference type="PANTHER" id="PTHR38034:SF1">
    <property type="entry name" value="INNER MEMBRANE PROTEIN YPJD"/>
    <property type="match status" value="1"/>
</dbReference>
<feature type="domain" description="Cytochrome c assembly protein" evidence="2">
    <location>
        <begin position="74"/>
        <end position="263"/>
    </location>
</feature>
<accession>A0A7V4XT37</accession>
<feature type="transmembrane region" description="Helical" evidence="1">
    <location>
        <begin position="130"/>
        <end position="152"/>
    </location>
</feature>
<keyword evidence="1" id="KW-1133">Transmembrane helix</keyword>
<dbReference type="PANTHER" id="PTHR38034">
    <property type="entry name" value="INNER MEMBRANE PROTEIN YPJD"/>
    <property type="match status" value="1"/>
</dbReference>
<feature type="transmembrane region" description="Helical" evidence="1">
    <location>
        <begin position="92"/>
        <end position="110"/>
    </location>
</feature>
<name>A0A7V4XT37_9BACT</name>
<proteinExistence type="predicted"/>
<dbReference type="GO" id="GO:0017004">
    <property type="term" value="P:cytochrome complex assembly"/>
    <property type="evidence" value="ECO:0007669"/>
    <property type="project" value="InterPro"/>
</dbReference>
<feature type="transmembrane region" description="Helical" evidence="1">
    <location>
        <begin position="34"/>
        <end position="56"/>
    </location>
</feature>
<keyword evidence="1" id="KW-0472">Membrane</keyword>
<dbReference type="InterPro" id="IPR052372">
    <property type="entry name" value="YpjD/HemX"/>
</dbReference>
<sequence>MYLIWLRAAVFLYGLASVAAIPAVFGGKSTWKQLCLPAAVGGFVLQMVALVEMLTAAHHWIPTGVHEVQVALSLLVTLIFLFVWAAYRTFSFAVFALPLSLLLTIVPAISDQRYTFSSEHIRSGWIFAHVFLLLAAYAALFFSLLASILYQVEEHRLKNKRSPRLTEWLPPLDTMDRIAQSLLIAGFLCMTAGLLAGSLIAQERSGARYFADPKILMSFVTWLLYVLMIYVRRSTGFRGRRAVYLSSLIILAMISVYAANLVSSVHRFSLP</sequence>
<evidence type="ECO:0000256" key="1">
    <source>
        <dbReference type="SAM" id="Phobius"/>
    </source>
</evidence>
<organism evidence="3">
    <name type="scientific">Acidobacterium capsulatum</name>
    <dbReference type="NCBI Taxonomy" id="33075"/>
    <lineage>
        <taxon>Bacteria</taxon>
        <taxon>Pseudomonadati</taxon>
        <taxon>Acidobacteriota</taxon>
        <taxon>Terriglobia</taxon>
        <taxon>Terriglobales</taxon>
        <taxon>Acidobacteriaceae</taxon>
        <taxon>Acidobacterium</taxon>
    </lineage>
</organism>
<reference evidence="3" key="1">
    <citation type="journal article" date="2020" name="mSystems">
        <title>Genome- and Community-Level Interaction Insights into Carbon Utilization and Element Cycling Functions of Hydrothermarchaeota in Hydrothermal Sediment.</title>
        <authorList>
            <person name="Zhou Z."/>
            <person name="Liu Y."/>
            <person name="Xu W."/>
            <person name="Pan J."/>
            <person name="Luo Z.H."/>
            <person name="Li M."/>
        </authorList>
    </citation>
    <scope>NUCLEOTIDE SEQUENCE [LARGE SCALE GENOMIC DNA]</scope>
    <source>
        <strain evidence="3">SpSt-855</strain>
    </source>
</reference>
<feature type="transmembrane region" description="Helical" evidence="1">
    <location>
        <begin position="182"/>
        <end position="201"/>
    </location>
</feature>
<dbReference type="GO" id="GO:0020037">
    <property type="term" value="F:heme binding"/>
    <property type="evidence" value="ECO:0007669"/>
    <property type="project" value="InterPro"/>
</dbReference>
<feature type="transmembrane region" description="Helical" evidence="1">
    <location>
        <begin position="243"/>
        <end position="262"/>
    </location>
</feature>
<feature type="transmembrane region" description="Helical" evidence="1">
    <location>
        <begin position="6"/>
        <end position="27"/>
    </location>
</feature>
<gene>
    <name evidence="3" type="ORF">ENW50_08475</name>
</gene>